<dbReference type="Proteomes" id="UP000727907">
    <property type="component" value="Unassembled WGS sequence"/>
</dbReference>
<reference evidence="1 2" key="1">
    <citation type="submission" date="2021-06" db="EMBL/GenBank/DDBJ databases">
        <authorList>
            <person name="Lee D.H."/>
        </authorList>
    </citation>
    <scope>NUCLEOTIDE SEQUENCE [LARGE SCALE GENOMIC DNA]</scope>
    <source>
        <strain evidence="1 2">MMS21-HV4-11</strain>
    </source>
</reference>
<sequence>MPRIDTSIPRVPALTPVAQRNTVPTQPVFRADDLAYVSGLPPMNPETGAYDTLPIDAPPRRMLDHLRSCWEPTGSALKRLVRRNVSCSNPAYFAAIEMGPKYFGAPRPARIFMYTLGWLGPFDLGIHRVALTN</sequence>
<comment type="caution">
    <text evidence="1">The sequence shown here is derived from an EMBL/GenBank/DDBJ whole genome shotgun (WGS) entry which is preliminary data.</text>
</comment>
<protein>
    <submittedName>
        <fullName evidence="1">Uncharacterized protein</fullName>
    </submittedName>
</protein>
<keyword evidence="2" id="KW-1185">Reference proteome</keyword>
<dbReference type="EMBL" id="JAHOPB010000001">
    <property type="protein sequence ID" value="MBU8874961.1"/>
    <property type="molecule type" value="Genomic_DNA"/>
</dbReference>
<dbReference type="RefSeq" id="WP_216961432.1">
    <property type="nucleotide sequence ID" value="NZ_JAHOPB010000001.1"/>
</dbReference>
<gene>
    <name evidence="1" type="ORF">KQ910_14380</name>
</gene>
<evidence type="ECO:0000313" key="1">
    <source>
        <dbReference type="EMBL" id="MBU8874961.1"/>
    </source>
</evidence>
<accession>A0ABS6IK29</accession>
<evidence type="ECO:0000313" key="2">
    <source>
        <dbReference type="Proteomes" id="UP000727907"/>
    </source>
</evidence>
<proteinExistence type="predicted"/>
<organism evidence="1 2">
    <name type="scientific">Reyranella humidisoli</name>
    <dbReference type="NCBI Taxonomy" id="2849149"/>
    <lineage>
        <taxon>Bacteria</taxon>
        <taxon>Pseudomonadati</taxon>
        <taxon>Pseudomonadota</taxon>
        <taxon>Alphaproteobacteria</taxon>
        <taxon>Hyphomicrobiales</taxon>
        <taxon>Reyranellaceae</taxon>
        <taxon>Reyranella</taxon>
    </lineage>
</organism>
<name>A0ABS6IK29_9HYPH</name>